<proteinExistence type="predicted"/>
<name>A0A6C0KQE9_9ZZZZ</name>
<feature type="region of interest" description="Disordered" evidence="1">
    <location>
        <begin position="133"/>
        <end position="166"/>
    </location>
</feature>
<sequence>MIGNESNMVPEQFTDRSNNFSMNKGNKNNYSYYINLWAKEIQQDNLTNLNKYIDNSFAFLRDLSKYNELRDNSTAEIIELIKNTNKYILDKGINNQVKNQVKFNEMNRGLQSGLFKGGTFNFTNFFGNLNKKTNKTLKKKSKSKSKSKLKSKRKSKRKSKSRRTRK</sequence>
<evidence type="ECO:0000256" key="1">
    <source>
        <dbReference type="SAM" id="MobiDB-lite"/>
    </source>
</evidence>
<dbReference type="AlphaFoldDB" id="A0A6C0KQE9"/>
<accession>A0A6C0KQE9</accession>
<reference evidence="2" key="1">
    <citation type="journal article" date="2020" name="Nature">
        <title>Giant virus diversity and host interactions through global metagenomics.</title>
        <authorList>
            <person name="Schulz F."/>
            <person name="Roux S."/>
            <person name="Paez-Espino D."/>
            <person name="Jungbluth S."/>
            <person name="Walsh D.A."/>
            <person name="Denef V.J."/>
            <person name="McMahon K.D."/>
            <person name="Konstantinidis K.T."/>
            <person name="Eloe-Fadrosh E.A."/>
            <person name="Kyrpides N.C."/>
            <person name="Woyke T."/>
        </authorList>
    </citation>
    <scope>NUCLEOTIDE SEQUENCE</scope>
    <source>
        <strain evidence="2">GVMAG-S-3300013014-104</strain>
    </source>
</reference>
<dbReference type="EMBL" id="MN740943">
    <property type="protein sequence ID" value="QHU18940.1"/>
    <property type="molecule type" value="Genomic_DNA"/>
</dbReference>
<evidence type="ECO:0000313" key="2">
    <source>
        <dbReference type="EMBL" id="QHU18940.1"/>
    </source>
</evidence>
<feature type="region of interest" description="Disordered" evidence="1">
    <location>
        <begin position="1"/>
        <end position="20"/>
    </location>
</feature>
<protein>
    <submittedName>
        <fullName evidence="2">Uncharacterized protein</fullName>
    </submittedName>
</protein>
<organism evidence="2">
    <name type="scientific">viral metagenome</name>
    <dbReference type="NCBI Taxonomy" id="1070528"/>
    <lineage>
        <taxon>unclassified sequences</taxon>
        <taxon>metagenomes</taxon>
        <taxon>organismal metagenomes</taxon>
    </lineage>
</organism>